<name>A0ABT4VVX2_9HYPH</name>
<dbReference type="Pfam" id="PF00196">
    <property type="entry name" value="GerE"/>
    <property type="match status" value="1"/>
</dbReference>
<dbReference type="PRINTS" id="PR00038">
    <property type="entry name" value="HTHLUXR"/>
</dbReference>
<dbReference type="CDD" id="cd06170">
    <property type="entry name" value="LuxR_C_like"/>
    <property type="match status" value="1"/>
</dbReference>
<dbReference type="PANTHER" id="PTHR44688:SF16">
    <property type="entry name" value="DNA-BINDING TRANSCRIPTIONAL ACTIVATOR DEVR_DOSR"/>
    <property type="match status" value="1"/>
</dbReference>
<proteinExistence type="predicted"/>
<dbReference type="PROSITE" id="PS00622">
    <property type="entry name" value="HTH_LUXR_1"/>
    <property type="match status" value="1"/>
</dbReference>
<accession>A0ABT4VVX2</accession>
<organism evidence="5 6">
    <name type="scientific">Hoeflea poritis</name>
    <dbReference type="NCBI Taxonomy" id="2993659"/>
    <lineage>
        <taxon>Bacteria</taxon>
        <taxon>Pseudomonadati</taxon>
        <taxon>Pseudomonadota</taxon>
        <taxon>Alphaproteobacteria</taxon>
        <taxon>Hyphomicrobiales</taxon>
        <taxon>Rhizobiaceae</taxon>
        <taxon>Hoeflea</taxon>
    </lineage>
</organism>
<keyword evidence="1" id="KW-0805">Transcription regulation</keyword>
<evidence type="ECO:0000256" key="2">
    <source>
        <dbReference type="ARBA" id="ARBA00023125"/>
    </source>
</evidence>
<evidence type="ECO:0000313" key="5">
    <source>
        <dbReference type="EMBL" id="MDA4848856.1"/>
    </source>
</evidence>
<comment type="caution">
    <text evidence="5">The sequence shown here is derived from an EMBL/GenBank/DDBJ whole genome shotgun (WGS) entry which is preliminary data.</text>
</comment>
<dbReference type="SUPFAM" id="SSF46894">
    <property type="entry name" value="C-terminal effector domain of the bipartite response regulators"/>
    <property type="match status" value="1"/>
</dbReference>
<sequence length="297" mass="32918">MRNNFVFCPVDAECGQPDCLCRATLYALLWRGYTMEIQFCNQFASFLSESKENLLPTRLAAALSTVARFDAWRLISIDTDGEVAVIDFRNFLKCEEDYRGQDLSADPIISMAKNMIGHGYYTSEELAPRGLITTQLYEQALGLGLVLTDHVGFVAEVDARRSICLSLSRSDLLPAFTKAENDMFCAVAPLVVHALKRIGAGEAATDPQSSAENAGDAMDLQEVVLESFGFTTLSPRERDVAKLLFEGHSAKAIARSLEISPGTVRNHIKNIYLKLRLNSRGEFYNRYVGEVLRARAA</sequence>
<evidence type="ECO:0000313" key="6">
    <source>
        <dbReference type="Proteomes" id="UP001148313"/>
    </source>
</evidence>
<reference evidence="5" key="1">
    <citation type="submission" date="2022-11" db="EMBL/GenBank/DDBJ databases">
        <title>Hoeflea poritis sp. nov., isolated from scleractinian coral Porites lutea.</title>
        <authorList>
            <person name="Zhang G."/>
            <person name="Wei Q."/>
            <person name="Cai L."/>
        </authorList>
    </citation>
    <scope>NUCLEOTIDE SEQUENCE</scope>
    <source>
        <strain evidence="5">E7-10</strain>
    </source>
</reference>
<evidence type="ECO:0000256" key="3">
    <source>
        <dbReference type="ARBA" id="ARBA00023163"/>
    </source>
</evidence>
<keyword evidence="6" id="KW-1185">Reference proteome</keyword>
<keyword evidence="3" id="KW-0804">Transcription</keyword>
<dbReference type="PROSITE" id="PS50043">
    <property type="entry name" value="HTH_LUXR_2"/>
    <property type="match status" value="1"/>
</dbReference>
<evidence type="ECO:0000256" key="1">
    <source>
        <dbReference type="ARBA" id="ARBA00023015"/>
    </source>
</evidence>
<protein>
    <submittedName>
        <fullName evidence="5">LuxR C-terminal-related transcriptional regulator</fullName>
    </submittedName>
</protein>
<dbReference type="RefSeq" id="WP_271092739.1">
    <property type="nucleotide sequence ID" value="NZ_JAPJZH010000037.1"/>
</dbReference>
<dbReference type="InterPro" id="IPR016032">
    <property type="entry name" value="Sig_transdc_resp-reg_C-effctor"/>
</dbReference>
<feature type="domain" description="HTH luxR-type" evidence="4">
    <location>
        <begin position="226"/>
        <end position="291"/>
    </location>
</feature>
<gene>
    <name evidence="5" type="ORF">OOZ53_26125</name>
</gene>
<evidence type="ECO:0000259" key="4">
    <source>
        <dbReference type="PROSITE" id="PS50043"/>
    </source>
</evidence>
<keyword evidence="2" id="KW-0238">DNA-binding</keyword>
<dbReference type="Proteomes" id="UP001148313">
    <property type="component" value="Unassembled WGS sequence"/>
</dbReference>
<dbReference type="SMART" id="SM00421">
    <property type="entry name" value="HTH_LUXR"/>
    <property type="match status" value="1"/>
</dbReference>
<dbReference type="InterPro" id="IPR036388">
    <property type="entry name" value="WH-like_DNA-bd_sf"/>
</dbReference>
<dbReference type="EMBL" id="JAPJZH010000037">
    <property type="protein sequence ID" value="MDA4848856.1"/>
    <property type="molecule type" value="Genomic_DNA"/>
</dbReference>
<dbReference type="Gene3D" id="1.10.10.10">
    <property type="entry name" value="Winged helix-like DNA-binding domain superfamily/Winged helix DNA-binding domain"/>
    <property type="match status" value="1"/>
</dbReference>
<dbReference type="InterPro" id="IPR000792">
    <property type="entry name" value="Tscrpt_reg_LuxR_C"/>
</dbReference>
<dbReference type="PANTHER" id="PTHR44688">
    <property type="entry name" value="DNA-BINDING TRANSCRIPTIONAL ACTIVATOR DEVR_DOSR"/>
    <property type="match status" value="1"/>
</dbReference>